<organism evidence="2 3">
    <name type="scientific">Myroides indicus</name>
    <dbReference type="NCBI Taxonomy" id="1323422"/>
    <lineage>
        <taxon>Bacteria</taxon>
        <taxon>Pseudomonadati</taxon>
        <taxon>Bacteroidota</taxon>
        <taxon>Flavobacteriia</taxon>
        <taxon>Flavobacteriales</taxon>
        <taxon>Flavobacteriaceae</taxon>
        <taxon>Myroides</taxon>
    </lineage>
</organism>
<feature type="signal peptide" evidence="1">
    <location>
        <begin position="1"/>
        <end position="29"/>
    </location>
</feature>
<reference evidence="2 3" key="1">
    <citation type="submission" date="2019-03" db="EMBL/GenBank/DDBJ databases">
        <title>Genomic Encyclopedia of Archaeal and Bacterial Type Strains, Phase II (KMG-II): from individual species to whole genera.</title>
        <authorList>
            <person name="Goeker M."/>
        </authorList>
    </citation>
    <scope>NUCLEOTIDE SEQUENCE [LARGE SCALE GENOMIC DNA]</scope>
    <source>
        <strain evidence="2 3">DSM 28213</strain>
    </source>
</reference>
<keyword evidence="1" id="KW-0732">Signal</keyword>
<evidence type="ECO:0000313" key="3">
    <source>
        <dbReference type="Proteomes" id="UP000295215"/>
    </source>
</evidence>
<dbReference type="EMBL" id="SOAG01000030">
    <property type="protein sequence ID" value="TDS52722.1"/>
    <property type="molecule type" value="Genomic_DNA"/>
</dbReference>
<name>A0A4R7ENP3_9FLAO</name>
<sequence length="114" mass="13235">MRNHKTIIMKKTIYIALLAIFSITGNILAQDKKTAEQKEKTEVVIRENIKELSENYKLSQSQQSAVKQLLDYKYNSTDSKENIKKTLEGRFQALLGDQYAKFSKNEALFKKIME</sequence>
<feature type="chain" id="PRO_5020999707" evidence="1">
    <location>
        <begin position="30"/>
        <end position="114"/>
    </location>
</feature>
<proteinExistence type="predicted"/>
<dbReference type="AlphaFoldDB" id="A0A4R7ENP3"/>
<dbReference type="Proteomes" id="UP000295215">
    <property type="component" value="Unassembled WGS sequence"/>
</dbReference>
<evidence type="ECO:0000313" key="2">
    <source>
        <dbReference type="EMBL" id="TDS52722.1"/>
    </source>
</evidence>
<accession>A0A4R7ENP3</accession>
<evidence type="ECO:0000256" key="1">
    <source>
        <dbReference type="SAM" id="SignalP"/>
    </source>
</evidence>
<keyword evidence="3" id="KW-1185">Reference proteome</keyword>
<comment type="caution">
    <text evidence="2">The sequence shown here is derived from an EMBL/GenBank/DDBJ whole genome shotgun (WGS) entry which is preliminary data.</text>
</comment>
<protein>
    <submittedName>
        <fullName evidence="2">Uncharacterized protein</fullName>
    </submittedName>
</protein>
<gene>
    <name evidence="2" type="ORF">C8P70_13021</name>
</gene>